<accession>A0A8S1R0A9</accession>
<dbReference type="AlphaFoldDB" id="A0A8S1R0A9"/>
<sequence length="200" mass="23428">MDQQEQTSLGLLGILDIRLIDQLSKYLIAQEVLNLGLTNSFFKETLLNFKRKEVSIKKDAVVRNSEIQLYLELDISEICDKIEAIMAIVETKDQGWASASYSTSWVTLTLFNKKEDYDSHGVCPYEKIIYENYREKQYRERKLKITNVMEKDPKNKQQQTTLVGLCRKGEFQKLGIVLKCQYPGWECYMQSGQIIVWYRD</sequence>
<dbReference type="EMBL" id="CAJJDN010000127">
    <property type="protein sequence ID" value="CAD8120697.1"/>
    <property type="molecule type" value="Genomic_DNA"/>
</dbReference>
<name>A0A8S1R0A9_9CILI</name>
<protein>
    <submittedName>
        <fullName evidence="1">Uncharacterized protein</fullName>
    </submittedName>
</protein>
<comment type="caution">
    <text evidence="1">The sequence shown here is derived from an EMBL/GenBank/DDBJ whole genome shotgun (WGS) entry which is preliminary data.</text>
</comment>
<reference evidence="1" key="1">
    <citation type="submission" date="2021-01" db="EMBL/GenBank/DDBJ databases">
        <authorList>
            <consortium name="Genoscope - CEA"/>
            <person name="William W."/>
        </authorList>
    </citation>
    <scope>NUCLEOTIDE SEQUENCE</scope>
</reference>
<evidence type="ECO:0000313" key="2">
    <source>
        <dbReference type="Proteomes" id="UP000692954"/>
    </source>
</evidence>
<gene>
    <name evidence="1" type="ORF">PSON_ATCC_30995.1.T1270156</name>
</gene>
<organism evidence="1 2">
    <name type="scientific">Paramecium sonneborni</name>
    <dbReference type="NCBI Taxonomy" id="65129"/>
    <lineage>
        <taxon>Eukaryota</taxon>
        <taxon>Sar</taxon>
        <taxon>Alveolata</taxon>
        <taxon>Ciliophora</taxon>
        <taxon>Intramacronucleata</taxon>
        <taxon>Oligohymenophorea</taxon>
        <taxon>Peniculida</taxon>
        <taxon>Parameciidae</taxon>
        <taxon>Paramecium</taxon>
    </lineage>
</organism>
<dbReference type="Proteomes" id="UP000692954">
    <property type="component" value="Unassembled WGS sequence"/>
</dbReference>
<proteinExistence type="predicted"/>
<evidence type="ECO:0000313" key="1">
    <source>
        <dbReference type="EMBL" id="CAD8120697.1"/>
    </source>
</evidence>
<keyword evidence="2" id="KW-1185">Reference proteome</keyword>